<feature type="region of interest" description="Disordered" evidence="1">
    <location>
        <begin position="156"/>
        <end position="178"/>
    </location>
</feature>
<organism evidence="2 3">
    <name type="scientific">Phytophthora nicotianae</name>
    <name type="common">Potato buckeye rot agent</name>
    <name type="synonym">Phytophthora parasitica</name>
    <dbReference type="NCBI Taxonomy" id="4792"/>
    <lineage>
        <taxon>Eukaryota</taxon>
        <taxon>Sar</taxon>
        <taxon>Stramenopiles</taxon>
        <taxon>Oomycota</taxon>
        <taxon>Peronosporomycetes</taxon>
        <taxon>Peronosporales</taxon>
        <taxon>Peronosporaceae</taxon>
        <taxon>Phytophthora</taxon>
    </lineage>
</organism>
<sequence length="178" mass="19520">MVPWVTLPALASTPVRMPLTAIPPYGGVTTQVDSTNRNDGGNGATRLSALYLLFQHPISPTAGWSSGGTLPAWSSAPANQTPASMISLETSRSFSVQGGGYQTRPVYPRGLRRIDLTTLMTPAQLWSVEDNEAIIKGMDSTKQYDRLFTDTELDMLERGDSPEIQNEPEEYSKELEER</sequence>
<gene>
    <name evidence="2" type="ORF">L916_08750</name>
</gene>
<evidence type="ECO:0000313" key="2">
    <source>
        <dbReference type="EMBL" id="ETL39962.1"/>
    </source>
</evidence>
<dbReference type="EMBL" id="KI672951">
    <property type="protein sequence ID" value="ETL39962.1"/>
    <property type="molecule type" value="Genomic_DNA"/>
</dbReference>
<evidence type="ECO:0000256" key="1">
    <source>
        <dbReference type="SAM" id="MobiDB-lite"/>
    </source>
</evidence>
<dbReference type="AlphaFoldDB" id="W2J2F3"/>
<dbReference type="VEuPathDB" id="FungiDB:PPTG_11548"/>
<protein>
    <submittedName>
        <fullName evidence="2">Uncharacterized protein</fullName>
    </submittedName>
</protein>
<accession>W2J2F3</accession>
<evidence type="ECO:0000313" key="3">
    <source>
        <dbReference type="Proteomes" id="UP000053864"/>
    </source>
</evidence>
<name>W2J2F3_PHYNI</name>
<dbReference type="Proteomes" id="UP000053864">
    <property type="component" value="Unassembled WGS sequence"/>
</dbReference>
<proteinExistence type="predicted"/>
<reference evidence="2 3" key="1">
    <citation type="submission" date="2013-11" db="EMBL/GenBank/DDBJ databases">
        <title>The Genome Sequence of Phytophthora parasitica CJ05E6.</title>
        <authorList>
            <consortium name="The Broad Institute Genomics Platform"/>
            <person name="Russ C."/>
            <person name="Tyler B."/>
            <person name="Panabieres F."/>
            <person name="Shan W."/>
            <person name="Tripathy S."/>
            <person name="Grunwald N."/>
            <person name="Machado M."/>
            <person name="Johnson C.S."/>
            <person name="Arredondo F."/>
            <person name="Hong C."/>
            <person name="Coffey M."/>
            <person name="Young S.K."/>
            <person name="Zeng Q."/>
            <person name="Gargeya S."/>
            <person name="Fitzgerald M."/>
            <person name="Abouelleil A."/>
            <person name="Alvarado L."/>
            <person name="Chapman S.B."/>
            <person name="Gainer-Dewar J."/>
            <person name="Goldberg J."/>
            <person name="Griggs A."/>
            <person name="Gujja S."/>
            <person name="Hansen M."/>
            <person name="Howarth C."/>
            <person name="Imamovic A."/>
            <person name="Ireland A."/>
            <person name="Larimer J."/>
            <person name="McCowan C."/>
            <person name="Murphy C."/>
            <person name="Pearson M."/>
            <person name="Poon T.W."/>
            <person name="Priest M."/>
            <person name="Roberts A."/>
            <person name="Saif S."/>
            <person name="Shea T."/>
            <person name="Sykes S."/>
            <person name="Wortman J."/>
            <person name="Nusbaum C."/>
            <person name="Birren B."/>
        </authorList>
    </citation>
    <scope>NUCLEOTIDE SEQUENCE [LARGE SCALE GENOMIC DNA]</scope>
    <source>
        <strain evidence="2 3">CJ05E6</strain>
    </source>
</reference>